<reference evidence="1 2" key="1">
    <citation type="submission" date="2022-04" db="EMBL/GenBank/DDBJ databases">
        <title>Mechanism of arsenic methylation and mitigation arsenic toxicity by Bacillus sp. LH14 from an Arsenic-Contaminated Paddy Soil.</title>
        <authorList>
            <person name="Wang D."/>
        </authorList>
    </citation>
    <scope>NUCLEOTIDE SEQUENCE [LARGE SCALE GENOMIC DNA]</scope>
    <source>
        <strain evidence="1 2">LH14</strain>
    </source>
</reference>
<dbReference type="Proteomes" id="UP000830639">
    <property type="component" value="Chromosome"/>
</dbReference>
<dbReference type="EMBL" id="CP096034">
    <property type="protein sequence ID" value="UPM52443.1"/>
    <property type="molecule type" value="Genomic_DNA"/>
</dbReference>
<keyword evidence="2" id="KW-1185">Reference proteome</keyword>
<name>A0ABY4JHR7_9BACI</name>
<dbReference type="RefSeq" id="WP_248265816.1">
    <property type="nucleotide sequence ID" value="NZ_CP096034.1"/>
</dbReference>
<proteinExistence type="predicted"/>
<evidence type="ECO:0000313" key="1">
    <source>
        <dbReference type="EMBL" id="UPM52443.1"/>
    </source>
</evidence>
<gene>
    <name evidence="1" type="ORF">MY490_11360</name>
</gene>
<accession>A0ABY4JHR7</accession>
<sequence>MAINISLSQFIDFTTKQSMVSKIKKVDQIKNQHEHSFYYWKDFREAVKEYCLKQDKTVFNNLLSNINPKKYNTYFNAVNSFQKMLKGKNVQWIEPPTFTWCYNNELIVSATPDLGLIINGKNYLIRTFYNEDSSTINKRNIIPSLTLLNNSIVNEKTSPDTIIGLFNLNTSRFYPIDNEVLYENIPLKYEALLLVNIWNASLKK</sequence>
<protein>
    <submittedName>
        <fullName evidence="1">Uncharacterized protein</fullName>
    </submittedName>
</protein>
<evidence type="ECO:0000313" key="2">
    <source>
        <dbReference type="Proteomes" id="UP000830639"/>
    </source>
</evidence>
<organism evidence="1 2">
    <name type="scientific">Gottfriedia acidiceleris</name>
    <dbReference type="NCBI Taxonomy" id="371036"/>
    <lineage>
        <taxon>Bacteria</taxon>
        <taxon>Bacillati</taxon>
        <taxon>Bacillota</taxon>
        <taxon>Bacilli</taxon>
        <taxon>Bacillales</taxon>
        <taxon>Bacillaceae</taxon>
        <taxon>Gottfriedia</taxon>
    </lineage>
</organism>